<dbReference type="EMBL" id="NKXS01004053">
    <property type="protein sequence ID" value="PIN07586.1"/>
    <property type="molecule type" value="Genomic_DNA"/>
</dbReference>
<accession>A0A2G9GQP3</accession>
<evidence type="ECO:0000313" key="3">
    <source>
        <dbReference type="EMBL" id="PIN07586.1"/>
    </source>
</evidence>
<feature type="domain" description="BTB" evidence="2">
    <location>
        <begin position="32"/>
        <end position="114"/>
    </location>
</feature>
<dbReference type="Gene3D" id="3.30.710.10">
    <property type="entry name" value="Potassium Channel Kv1.1, Chain A"/>
    <property type="match status" value="1"/>
</dbReference>
<comment type="caution">
    <text evidence="3">The sequence shown here is derived from an EMBL/GenBank/DDBJ whole genome shotgun (WGS) entry which is preliminary data.</text>
</comment>
<dbReference type="PROSITE" id="PS50097">
    <property type="entry name" value="BTB"/>
    <property type="match status" value="1"/>
</dbReference>
<dbReference type="Pfam" id="PF00651">
    <property type="entry name" value="BTB"/>
    <property type="match status" value="1"/>
</dbReference>
<evidence type="ECO:0000256" key="1">
    <source>
        <dbReference type="ARBA" id="ARBA00004906"/>
    </source>
</evidence>
<dbReference type="OrthoDB" id="418748at2759"/>
<proteinExistence type="predicted"/>
<organism evidence="3 4">
    <name type="scientific">Handroanthus impetiginosus</name>
    <dbReference type="NCBI Taxonomy" id="429701"/>
    <lineage>
        <taxon>Eukaryota</taxon>
        <taxon>Viridiplantae</taxon>
        <taxon>Streptophyta</taxon>
        <taxon>Embryophyta</taxon>
        <taxon>Tracheophyta</taxon>
        <taxon>Spermatophyta</taxon>
        <taxon>Magnoliopsida</taxon>
        <taxon>eudicotyledons</taxon>
        <taxon>Gunneridae</taxon>
        <taxon>Pentapetalae</taxon>
        <taxon>asterids</taxon>
        <taxon>lamiids</taxon>
        <taxon>Lamiales</taxon>
        <taxon>Bignoniaceae</taxon>
        <taxon>Crescentiina</taxon>
        <taxon>Tabebuia alliance</taxon>
        <taxon>Handroanthus</taxon>
    </lineage>
</organism>
<dbReference type="PANTHER" id="PTHR35918">
    <property type="entry name" value="OS06G0674800 PROTEIN"/>
    <property type="match status" value="1"/>
</dbReference>
<dbReference type="STRING" id="429701.A0A2G9GQP3"/>
<dbReference type="InterPro" id="IPR044953">
    <property type="entry name" value="At1g04390-like"/>
</dbReference>
<dbReference type="AlphaFoldDB" id="A0A2G9GQP3"/>
<name>A0A2G9GQP3_9LAMI</name>
<dbReference type="SUPFAM" id="SSF54695">
    <property type="entry name" value="POZ domain"/>
    <property type="match status" value="1"/>
</dbReference>
<dbReference type="PANTHER" id="PTHR35918:SF1">
    <property type="entry name" value="BTB DOMAIN-CONTAINING PROTEIN"/>
    <property type="match status" value="1"/>
</dbReference>
<dbReference type="InterPro" id="IPR011333">
    <property type="entry name" value="SKP1/BTB/POZ_sf"/>
</dbReference>
<dbReference type="Proteomes" id="UP000231279">
    <property type="component" value="Unassembled WGS sequence"/>
</dbReference>
<evidence type="ECO:0000259" key="2">
    <source>
        <dbReference type="PROSITE" id="PS50097"/>
    </source>
</evidence>
<sequence length="229" mass="26028">MQMLCRRSPKWGVPLPSFDLSPALGPAGRHCSDLLLKASRTVQLPCWKCNSCSTSAPHLHVHKFILEPSCDYLRALFQSGMQESHLQSIEVPVSWESLNKLVCWFYSDQLPVPTFDCVWENLDPEDKLEQVRTYLELCWLAEFWLIEGLHEECYEVVISCLDSCTHLSTKVIQIAANLSLWKFAQVAANYMAPSYHQLRNSGELDALDDDLVEMVRAASVRLSHTTLAD</sequence>
<gene>
    <name evidence="3" type="ORF">CDL12_19851</name>
</gene>
<dbReference type="CDD" id="cd18186">
    <property type="entry name" value="BTB_POZ_ZBTB_KLHL-like"/>
    <property type="match status" value="1"/>
</dbReference>
<dbReference type="InterPro" id="IPR000210">
    <property type="entry name" value="BTB/POZ_dom"/>
</dbReference>
<evidence type="ECO:0000313" key="4">
    <source>
        <dbReference type="Proteomes" id="UP000231279"/>
    </source>
</evidence>
<protein>
    <recommendedName>
        <fullName evidence="2">BTB domain-containing protein</fullName>
    </recommendedName>
</protein>
<keyword evidence="4" id="KW-1185">Reference proteome</keyword>
<comment type="pathway">
    <text evidence="1">Protein modification; protein ubiquitination.</text>
</comment>
<reference evidence="4" key="1">
    <citation type="journal article" date="2018" name="Gigascience">
        <title>Genome assembly of the Pink Ipe (Handroanthus impetiginosus, Bignoniaceae), a highly valued, ecologically keystone Neotropical timber forest tree.</title>
        <authorList>
            <person name="Silva-Junior O.B."/>
            <person name="Grattapaglia D."/>
            <person name="Novaes E."/>
            <person name="Collevatti R.G."/>
        </authorList>
    </citation>
    <scope>NUCLEOTIDE SEQUENCE [LARGE SCALE GENOMIC DNA]</scope>
    <source>
        <strain evidence="4">cv. UFG-1</strain>
    </source>
</reference>